<feature type="signal peptide" evidence="2">
    <location>
        <begin position="1"/>
        <end position="19"/>
    </location>
</feature>
<feature type="chain" id="PRO_5046945906" description="Alginate export domain-containing protein" evidence="2">
    <location>
        <begin position="20"/>
        <end position="459"/>
    </location>
</feature>
<gene>
    <name evidence="3" type="ORF">WG900_04165</name>
</gene>
<organism evidence="3 4">
    <name type="scientific">Novosphingobium aquae</name>
    <dbReference type="NCBI Taxonomy" id="3133435"/>
    <lineage>
        <taxon>Bacteria</taxon>
        <taxon>Pseudomonadati</taxon>
        <taxon>Pseudomonadota</taxon>
        <taxon>Alphaproteobacteria</taxon>
        <taxon>Sphingomonadales</taxon>
        <taxon>Sphingomonadaceae</taxon>
        <taxon>Novosphingobium</taxon>
    </lineage>
</organism>
<evidence type="ECO:0000313" key="4">
    <source>
        <dbReference type="Proteomes" id="UP001379235"/>
    </source>
</evidence>
<name>A0ABU8S5E7_9SPHN</name>
<evidence type="ECO:0000256" key="1">
    <source>
        <dbReference type="SAM" id="MobiDB-lite"/>
    </source>
</evidence>
<keyword evidence="4" id="KW-1185">Reference proteome</keyword>
<evidence type="ECO:0008006" key="5">
    <source>
        <dbReference type="Google" id="ProtNLM"/>
    </source>
</evidence>
<sequence>MTRLAALACAASIASPALAQNHKHDHGAHEEAPAAGPAPAPAPAPAPVSAPAADPHAGHNMSGHDMTGHEMKGMDHKADHSVSTQPAEGSGTARLPALEGGMRGLHINSGNWMVMLHGDVSAKYTKATGPRGDDKFYSTSMLMAVAQTEPEWGRVQLKSMLSLEPAMDAEGYPNLFATGETAGGLPLVDRQHPHDLFMELAARVDFNIGDKTRLFLYGGPVGEPALGPSAFMHRGSAAYNPEPPIAHHWFDSTHITYGVVTAGLAGNTWQIEASAFRGREPDEDRWDIETPKLDSWSVRGTLNPTPNWAIQASYGEIKEPEAVHPGENEHRFTASAHYASEAVSAMLAYSAKKRVPGETLSAWLGEVNWKLDSKNVLFGRFENVANDELFPDHSHPLHDEKFRVSKFQAGYARRIPLGDTFQLALGGSVAAYAKPDVLDPYYGKSPMGYTLFAKLSLGH</sequence>
<proteinExistence type="predicted"/>
<feature type="compositionally biased region" description="Basic and acidic residues" evidence="1">
    <location>
        <begin position="66"/>
        <end position="80"/>
    </location>
</feature>
<evidence type="ECO:0000256" key="2">
    <source>
        <dbReference type="SAM" id="SignalP"/>
    </source>
</evidence>
<comment type="caution">
    <text evidence="3">The sequence shown here is derived from an EMBL/GenBank/DDBJ whole genome shotgun (WGS) entry which is preliminary data.</text>
</comment>
<feature type="compositionally biased region" description="Pro residues" evidence="1">
    <location>
        <begin position="36"/>
        <end position="48"/>
    </location>
</feature>
<feature type="region of interest" description="Disordered" evidence="1">
    <location>
        <begin position="20"/>
        <end position="97"/>
    </location>
</feature>
<keyword evidence="2" id="KW-0732">Signal</keyword>
<reference evidence="3 4" key="1">
    <citation type="submission" date="2024-03" db="EMBL/GenBank/DDBJ databases">
        <authorList>
            <person name="Jo J.-H."/>
        </authorList>
    </citation>
    <scope>NUCLEOTIDE SEQUENCE [LARGE SCALE GENOMIC DNA]</scope>
    <source>
        <strain evidence="3 4">AS3R-12</strain>
    </source>
</reference>
<accession>A0ABU8S5E7</accession>
<evidence type="ECO:0000313" key="3">
    <source>
        <dbReference type="EMBL" id="MEJ6009112.1"/>
    </source>
</evidence>
<protein>
    <recommendedName>
        <fullName evidence="5">Alginate export domain-containing protein</fullName>
    </recommendedName>
</protein>
<dbReference type="Proteomes" id="UP001379235">
    <property type="component" value="Unassembled WGS sequence"/>
</dbReference>
<dbReference type="RefSeq" id="WP_339964896.1">
    <property type="nucleotide sequence ID" value="NZ_JBBHJY010000001.1"/>
</dbReference>
<dbReference type="EMBL" id="JBBHJY010000001">
    <property type="protein sequence ID" value="MEJ6009112.1"/>
    <property type="molecule type" value="Genomic_DNA"/>
</dbReference>